<keyword evidence="2" id="KW-0472">Membrane</keyword>
<evidence type="ECO:0000256" key="2">
    <source>
        <dbReference type="SAM" id="Phobius"/>
    </source>
</evidence>
<dbReference type="Proteomes" id="UP000186817">
    <property type="component" value="Unassembled WGS sequence"/>
</dbReference>
<reference evidence="3 4" key="1">
    <citation type="submission" date="2016-02" db="EMBL/GenBank/DDBJ databases">
        <title>Genome analysis of coral dinoflagellate symbionts highlights evolutionary adaptations to a symbiotic lifestyle.</title>
        <authorList>
            <person name="Aranda M."/>
            <person name="Li Y."/>
            <person name="Liew Y.J."/>
            <person name="Baumgarten S."/>
            <person name="Simakov O."/>
            <person name="Wilson M."/>
            <person name="Piel J."/>
            <person name="Ashoor H."/>
            <person name="Bougouffa S."/>
            <person name="Bajic V.B."/>
            <person name="Ryu T."/>
            <person name="Ravasi T."/>
            <person name="Bayer T."/>
            <person name="Micklem G."/>
            <person name="Kim H."/>
            <person name="Bhak J."/>
            <person name="Lajeunesse T.C."/>
            <person name="Voolstra C.R."/>
        </authorList>
    </citation>
    <scope>NUCLEOTIDE SEQUENCE [LARGE SCALE GENOMIC DNA]</scope>
    <source>
        <strain evidence="3 4">CCMP2467</strain>
    </source>
</reference>
<dbReference type="AlphaFoldDB" id="A0A1Q9C5R9"/>
<accession>A0A1Q9C5R9</accession>
<evidence type="ECO:0000256" key="1">
    <source>
        <dbReference type="SAM" id="MobiDB-lite"/>
    </source>
</evidence>
<evidence type="ECO:0000313" key="4">
    <source>
        <dbReference type="Proteomes" id="UP000186817"/>
    </source>
</evidence>
<feature type="transmembrane region" description="Helical" evidence="2">
    <location>
        <begin position="112"/>
        <end position="132"/>
    </location>
</feature>
<comment type="caution">
    <text evidence="3">The sequence shown here is derived from an EMBL/GenBank/DDBJ whole genome shotgun (WGS) entry which is preliminary data.</text>
</comment>
<feature type="transmembrane region" description="Helical" evidence="2">
    <location>
        <begin position="77"/>
        <end position="100"/>
    </location>
</feature>
<keyword evidence="4" id="KW-1185">Reference proteome</keyword>
<feature type="transmembrane region" description="Helical" evidence="2">
    <location>
        <begin position="42"/>
        <end position="65"/>
    </location>
</feature>
<dbReference type="OMA" id="MEMLICA"/>
<dbReference type="EMBL" id="LSRX01001637">
    <property type="protein sequence ID" value="OLP78257.1"/>
    <property type="molecule type" value="Genomic_DNA"/>
</dbReference>
<protein>
    <submittedName>
        <fullName evidence="3">Uncharacterized protein</fullName>
    </submittedName>
</protein>
<proteinExistence type="predicted"/>
<gene>
    <name evidence="3" type="ORF">AK812_SmicGene41594</name>
</gene>
<keyword evidence="2" id="KW-0812">Transmembrane</keyword>
<organism evidence="3 4">
    <name type="scientific">Symbiodinium microadriaticum</name>
    <name type="common">Dinoflagellate</name>
    <name type="synonym">Zooxanthella microadriatica</name>
    <dbReference type="NCBI Taxonomy" id="2951"/>
    <lineage>
        <taxon>Eukaryota</taxon>
        <taxon>Sar</taxon>
        <taxon>Alveolata</taxon>
        <taxon>Dinophyceae</taxon>
        <taxon>Suessiales</taxon>
        <taxon>Symbiodiniaceae</taxon>
        <taxon>Symbiodinium</taxon>
    </lineage>
</organism>
<feature type="transmembrane region" description="Helical" evidence="2">
    <location>
        <begin position="159"/>
        <end position="191"/>
    </location>
</feature>
<sequence>MLRTHPRSTYAHDAKWGMFAFWLAAAAQQVAGICFDVEAIHYSFSLFQFGWGVQCVALGWTLHLLQMRMTAIRSSPDGGTCGSTFGSNLWIVVMCCSWHIRHTCDLDLEKTWPVILVSLIVLCTVWVAYTTLTCKRLVVNLRLLLQEAKRVRGPPRKQAIWAAQVVGMEMLICAMLGLTMCCYAVMSAMSLRAEFGPETEEKYLLVQHRTFVVLLIIHIDWVVNSLGLGLLSGILWQGRPPDGELELEHTLTRGLISMSNLLAPTEKEVYDQVVKQLANRSFRLSALLHFWERLLDGQVMPGFDPRRSLTNDVVRRAIIPESRDGQDGSALAAVWSSTETTAQIMVTHNWSNGFGSLVAAILADALGLAAYEKVADKIAAKAGIEKVRAKLVCKLETTYWVCAFSVNQHASICDSFGTEPPQGTSEWSAWDRRRYDSVTGHAFQLCSCQVEKVFSHTDARCELNKFDDMMTHLALEVAGFAHLIVVDDAFDVLFRAWCVAEIFEASVLGMEPRIQVPSQSAVDQNYDRLRLLDVRQCTSTSQADKEMIISKISDVDVFNEKIQNIVFSEELGLFAQWVDGNERSRQVGRIVRRCKVHAANAVEKPVYRSRSCCASLRLLTIPDGDCASSEDDCEESVEAETSDSSSRS</sequence>
<feature type="compositionally biased region" description="Acidic residues" evidence="1">
    <location>
        <begin position="628"/>
        <end position="641"/>
    </location>
</feature>
<dbReference type="OrthoDB" id="430528at2759"/>
<name>A0A1Q9C5R9_SYMMI</name>
<keyword evidence="2" id="KW-1133">Transmembrane helix</keyword>
<feature type="region of interest" description="Disordered" evidence="1">
    <location>
        <begin position="626"/>
        <end position="648"/>
    </location>
</feature>
<evidence type="ECO:0000313" key="3">
    <source>
        <dbReference type="EMBL" id="OLP78257.1"/>
    </source>
</evidence>